<reference evidence="3 4" key="1">
    <citation type="submission" date="2020-08" db="EMBL/GenBank/DDBJ databases">
        <title>Genome public.</title>
        <authorList>
            <person name="Liu C."/>
            <person name="Sun Q."/>
        </authorList>
    </citation>
    <scope>NUCLEOTIDE SEQUENCE [LARGE SCALE GENOMIC DNA]</scope>
    <source>
        <strain evidence="3 4">NSJ-13</strain>
    </source>
</reference>
<evidence type="ECO:0000313" key="4">
    <source>
        <dbReference type="Proteomes" id="UP000631576"/>
    </source>
</evidence>
<organism evidence="3 4">
    <name type="scientific">Ruminococcus hominis</name>
    <dbReference type="NCBI Taxonomy" id="2763065"/>
    <lineage>
        <taxon>Bacteria</taxon>
        <taxon>Bacillati</taxon>
        <taxon>Bacillota</taxon>
        <taxon>Clostridia</taxon>
        <taxon>Eubacteriales</taxon>
        <taxon>Oscillospiraceae</taxon>
        <taxon>Ruminococcus</taxon>
    </lineage>
</organism>
<keyword evidence="4" id="KW-1185">Reference proteome</keyword>
<keyword evidence="2" id="KW-1133">Transmembrane helix</keyword>
<feature type="transmembrane region" description="Helical" evidence="2">
    <location>
        <begin position="154"/>
        <end position="171"/>
    </location>
</feature>
<evidence type="ECO:0000256" key="1">
    <source>
        <dbReference type="SAM" id="Coils"/>
    </source>
</evidence>
<gene>
    <name evidence="3" type="ORF">H8S40_06075</name>
</gene>
<proteinExistence type="predicted"/>
<dbReference type="PIRSF" id="PIRSF021435">
    <property type="entry name" value="SpoIIIAB"/>
    <property type="match status" value="1"/>
</dbReference>
<evidence type="ECO:0000256" key="2">
    <source>
        <dbReference type="SAM" id="Phobius"/>
    </source>
</evidence>
<dbReference type="EMBL" id="JACOPE010000001">
    <property type="protein sequence ID" value="MBC5683135.1"/>
    <property type="molecule type" value="Genomic_DNA"/>
</dbReference>
<keyword evidence="2" id="KW-0812">Transmembrane</keyword>
<name>A0ABR7G6S4_9FIRM</name>
<evidence type="ECO:0000313" key="3">
    <source>
        <dbReference type="EMBL" id="MBC5683135.1"/>
    </source>
</evidence>
<dbReference type="Proteomes" id="UP000631576">
    <property type="component" value="Unassembled WGS sequence"/>
</dbReference>
<accession>A0ABR7G6S4</accession>
<dbReference type="RefSeq" id="WP_022076121.1">
    <property type="nucleotide sequence ID" value="NZ_JACOPE010000001.1"/>
</dbReference>
<feature type="transmembrane region" description="Helical" evidence="2">
    <location>
        <begin position="6"/>
        <end position="22"/>
    </location>
</feature>
<sequence>MQRIIGGILVIAATSGIGFLYSKELQIYLEKMLYIRHLIYLLKGELEYCVAPIGEVFGKIAQRVKQPYKNWLLAMQKQVENREADEFFTIWMRTIDQYLGELSLKPSHLIQLKELGCYLGQNHTAVESRNLQLYIERLELEIEKMREGIETKRRIGSCLGVMAGIFLVVILL</sequence>
<feature type="coiled-coil region" evidence="1">
    <location>
        <begin position="128"/>
        <end position="155"/>
    </location>
</feature>
<dbReference type="InterPro" id="IPR014198">
    <property type="entry name" value="Spore_III_AB"/>
</dbReference>
<keyword evidence="1" id="KW-0175">Coiled coil</keyword>
<protein>
    <submittedName>
        <fullName evidence="3">Stage III sporulation protein AB</fullName>
    </submittedName>
</protein>
<keyword evidence="2" id="KW-0472">Membrane</keyword>
<dbReference type="Pfam" id="PF09548">
    <property type="entry name" value="Spore_III_AB"/>
    <property type="match status" value="1"/>
</dbReference>
<comment type="caution">
    <text evidence="3">The sequence shown here is derived from an EMBL/GenBank/DDBJ whole genome shotgun (WGS) entry which is preliminary data.</text>
</comment>